<evidence type="ECO:0000313" key="2">
    <source>
        <dbReference type="EMBL" id="RKO85093.1"/>
    </source>
</evidence>
<feature type="region of interest" description="Disordered" evidence="1">
    <location>
        <begin position="73"/>
        <end position="121"/>
    </location>
</feature>
<evidence type="ECO:0000256" key="1">
    <source>
        <dbReference type="SAM" id="MobiDB-lite"/>
    </source>
</evidence>
<sequence length="287" mass="30082">MSALPSPSFDEGHACIAGRGGEVGGAGSPARGAGAGSKSYLGGSDGCSNASLIGALAPIMMWLGHLATLNVGKSRSHPPPVPDPELPECRGSGRIATGPAARATLDRSSGSMATKARPCHKTSVYSEKLGGSLDNGRVPRNALAHPLNARSEFVAIDARRSDQSEEGLGSIALNIDAVHEDERDDIGSFAGGVEPQGPGDAFAPSADILHILGPEVLVSFAADAKDNVLRKCVKRPGSLFAAADEEEVEIVQNPVSRRRPRGSWRRRRRRPRRAAGPLSPRRPTRSR</sequence>
<name>A0A4P9W1Q5_9FUNG</name>
<reference evidence="3" key="1">
    <citation type="journal article" date="2018" name="Nat. Microbiol.">
        <title>Leveraging single-cell genomics to expand the fungal tree of life.</title>
        <authorList>
            <person name="Ahrendt S.R."/>
            <person name="Quandt C.A."/>
            <person name="Ciobanu D."/>
            <person name="Clum A."/>
            <person name="Salamov A."/>
            <person name="Andreopoulos B."/>
            <person name="Cheng J.F."/>
            <person name="Woyke T."/>
            <person name="Pelin A."/>
            <person name="Henrissat B."/>
            <person name="Reynolds N.K."/>
            <person name="Benny G.L."/>
            <person name="Smith M.E."/>
            <person name="James T.Y."/>
            <person name="Grigoriev I.V."/>
        </authorList>
    </citation>
    <scope>NUCLEOTIDE SEQUENCE [LARGE SCALE GENOMIC DNA]</scope>
</reference>
<evidence type="ECO:0000313" key="3">
    <source>
        <dbReference type="Proteomes" id="UP000269721"/>
    </source>
</evidence>
<keyword evidence="3" id="KW-1185">Reference proteome</keyword>
<protein>
    <submittedName>
        <fullName evidence="2">Uncharacterized protein</fullName>
    </submittedName>
</protein>
<feature type="region of interest" description="Disordered" evidence="1">
    <location>
        <begin position="253"/>
        <end position="287"/>
    </location>
</feature>
<dbReference type="AlphaFoldDB" id="A0A4P9W1Q5"/>
<feature type="compositionally biased region" description="Basic residues" evidence="1">
    <location>
        <begin position="256"/>
        <end position="273"/>
    </location>
</feature>
<gene>
    <name evidence="2" type="ORF">BDK51DRAFT_38875</name>
</gene>
<dbReference type="EMBL" id="KZ999421">
    <property type="protein sequence ID" value="RKO85093.1"/>
    <property type="molecule type" value="Genomic_DNA"/>
</dbReference>
<organism evidence="2 3">
    <name type="scientific">Blyttiomyces helicus</name>
    <dbReference type="NCBI Taxonomy" id="388810"/>
    <lineage>
        <taxon>Eukaryota</taxon>
        <taxon>Fungi</taxon>
        <taxon>Fungi incertae sedis</taxon>
        <taxon>Chytridiomycota</taxon>
        <taxon>Chytridiomycota incertae sedis</taxon>
        <taxon>Chytridiomycetes</taxon>
        <taxon>Chytridiomycetes incertae sedis</taxon>
        <taxon>Blyttiomyces</taxon>
    </lineage>
</organism>
<proteinExistence type="predicted"/>
<accession>A0A4P9W1Q5</accession>
<dbReference type="Proteomes" id="UP000269721">
    <property type="component" value="Unassembled WGS sequence"/>
</dbReference>